<dbReference type="GO" id="GO:0006355">
    <property type="term" value="P:regulation of DNA-templated transcription"/>
    <property type="evidence" value="ECO:0007669"/>
    <property type="project" value="UniProtKB-UniRule"/>
</dbReference>
<feature type="domain" description="TACO1/YebC-like N-terminal" evidence="6">
    <location>
        <begin position="5"/>
        <end position="75"/>
    </location>
</feature>
<evidence type="ECO:0000313" key="8">
    <source>
        <dbReference type="Proteomes" id="UP000177982"/>
    </source>
</evidence>
<evidence type="ECO:0000259" key="6">
    <source>
        <dbReference type="Pfam" id="PF20772"/>
    </source>
</evidence>
<comment type="subcellular location">
    <subcellularLocation>
        <location evidence="4">Cytoplasm</location>
    </subcellularLocation>
</comment>
<dbReference type="Gene3D" id="3.30.70.980">
    <property type="match status" value="2"/>
</dbReference>
<dbReference type="GO" id="GO:0003677">
    <property type="term" value="F:DNA binding"/>
    <property type="evidence" value="ECO:0007669"/>
    <property type="project" value="UniProtKB-UniRule"/>
</dbReference>
<dbReference type="NCBIfam" id="NF009044">
    <property type="entry name" value="PRK12378.1"/>
    <property type="match status" value="1"/>
</dbReference>
<accession>A0A1G2L9P7</accession>
<evidence type="ECO:0000256" key="1">
    <source>
        <dbReference type="ARBA" id="ARBA00008724"/>
    </source>
</evidence>
<dbReference type="Pfam" id="PF20772">
    <property type="entry name" value="TACO1_YebC_N"/>
    <property type="match status" value="1"/>
</dbReference>
<evidence type="ECO:0000256" key="3">
    <source>
        <dbReference type="ARBA" id="ARBA00023163"/>
    </source>
</evidence>
<comment type="caution">
    <text evidence="7">The sequence shown here is derived from an EMBL/GenBank/DDBJ whole genome shotgun (WGS) entry which is preliminary data.</text>
</comment>
<dbReference type="Pfam" id="PF01709">
    <property type="entry name" value="Transcrip_reg"/>
    <property type="match status" value="1"/>
</dbReference>
<dbReference type="EMBL" id="MHQO01000007">
    <property type="protein sequence ID" value="OHA07581.1"/>
    <property type="molecule type" value="Genomic_DNA"/>
</dbReference>
<dbReference type="AlphaFoldDB" id="A0A1G2L9P7"/>
<dbReference type="InterPro" id="IPR029072">
    <property type="entry name" value="YebC-like"/>
</dbReference>
<keyword evidence="4" id="KW-0963">Cytoplasm</keyword>
<evidence type="ECO:0000313" key="7">
    <source>
        <dbReference type="EMBL" id="OHA07581.1"/>
    </source>
</evidence>
<evidence type="ECO:0000256" key="2">
    <source>
        <dbReference type="ARBA" id="ARBA00023015"/>
    </source>
</evidence>
<comment type="similarity">
    <text evidence="1 4">Belongs to the TACO1 family.</text>
</comment>
<dbReference type="SUPFAM" id="SSF75625">
    <property type="entry name" value="YebC-like"/>
    <property type="match status" value="1"/>
</dbReference>
<dbReference type="FunFam" id="1.10.10.200:FF:000002">
    <property type="entry name" value="Probable transcriptional regulatory protein CLM62_37755"/>
    <property type="match status" value="1"/>
</dbReference>
<evidence type="ECO:0000256" key="4">
    <source>
        <dbReference type="HAMAP-Rule" id="MF_00693"/>
    </source>
</evidence>
<organism evidence="7 8">
    <name type="scientific">Candidatus Sungbacteria bacterium RIFCSPLOWO2_01_FULL_47_10</name>
    <dbReference type="NCBI Taxonomy" id="1802276"/>
    <lineage>
        <taxon>Bacteria</taxon>
        <taxon>Candidatus Sungiibacteriota</taxon>
    </lineage>
</organism>
<protein>
    <recommendedName>
        <fullName evidence="4">Probable transcriptional regulatory protein A2934_01625</fullName>
    </recommendedName>
</protein>
<evidence type="ECO:0000259" key="5">
    <source>
        <dbReference type="Pfam" id="PF01709"/>
    </source>
</evidence>
<dbReference type="InterPro" id="IPR048300">
    <property type="entry name" value="TACO1_YebC-like_2nd/3rd_dom"/>
</dbReference>
<dbReference type="PANTHER" id="PTHR12532">
    <property type="entry name" value="TRANSLATIONAL ACTIVATOR OF CYTOCHROME C OXIDASE 1"/>
    <property type="match status" value="1"/>
</dbReference>
<keyword evidence="3 4" id="KW-0804">Transcription</keyword>
<proteinExistence type="inferred from homology"/>
<dbReference type="InterPro" id="IPR049083">
    <property type="entry name" value="TACO1_YebC_N"/>
</dbReference>
<dbReference type="NCBIfam" id="NF001030">
    <property type="entry name" value="PRK00110.1"/>
    <property type="match status" value="1"/>
</dbReference>
<feature type="domain" description="TACO1/YebC-like second and third" evidence="5">
    <location>
        <begin position="84"/>
        <end position="240"/>
    </location>
</feature>
<keyword evidence="2 4" id="KW-0805">Transcription regulation</keyword>
<dbReference type="PANTHER" id="PTHR12532:SF0">
    <property type="entry name" value="TRANSLATIONAL ACTIVATOR OF CYTOCHROME C OXIDASE 1"/>
    <property type="match status" value="1"/>
</dbReference>
<gene>
    <name evidence="7" type="ORF">A2934_01625</name>
</gene>
<keyword evidence="4" id="KW-0238">DNA-binding</keyword>
<name>A0A1G2L9P7_9BACT</name>
<dbReference type="NCBIfam" id="TIGR01033">
    <property type="entry name" value="YebC/PmpR family DNA-binding transcriptional regulator"/>
    <property type="match status" value="1"/>
</dbReference>
<dbReference type="InterPro" id="IPR026564">
    <property type="entry name" value="Transcrip_reg_TACO1-like_dom3"/>
</dbReference>
<dbReference type="Gene3D" id="1.10.10.200">
    <property type="match status" value="1"/>
</dbReference>
<sequence>MAGHSRWAQVKHKKALTDAKKGKTFSKIARMITVASKEKGADPETNPALRTAIEKARALGMPSDNIERAILRGSGVEAKDALAAVQYEVFGPGGAAFLISGITDNKNRTTSEIKHILAEHGGCLADRGAVEWLFRTVRTIELDEQEQEIKGDELELVLIDAGAEDIGRDGAILIARFPPERIPHAKSILRQRAVTIRTEYADSVPKTRLEIENTETKHKISELLEKLDDHDDMQEIYTNVNL</sequence>
<dbReference type="InterPro" id="IPR017856">
    <property type="entry name" value="Integrase-like_N"/>
</dbReference>
<dbReference type="HAMAP" id="MF_00693">
    <property type="entry name" value="Transcrip_reg_TACO1"/>
    <property type="match status" value="1"/>
</dbReference>
<dbReference type="InterPro" id="IPR002876">
    <property type="entry name" value="Transcrip_reg_TACO1-like"/>
</dbReference>
<dbReference type="Proteomes" id="UP000177982">
    <property type="component" value="Unassembled WGS sequence"/>
</dbReference>
<dbReference type="GO" id="GO:0005829">
    <property type="term" value="C:cytosol"/>
    <property type="evidence" value="ECO:0007669"/>
    <property type="project" value="TreeGrafter"/>
</dbReference>
<reference evidence="7 8" key="1">
    <citation type="journal article" date="2016" name="Nat. Commun.">
        <title>Thousands of microbial genomes shed light on interconnected biogeochemical processes in an aquifer system.</title>
        <authorList>
            <person name="Anantharaman K."/>
            <person name="Brown C.T."/>
            <person name="Hug L.A."/>
            <person name="Sharon I."/>
            <person name="Castelle C.J."/>
            <person name="Probst A.J."/>
            <person name="Thomas B.C."/>
            <person name="Singh A."/>
            <person name="Wilkins M.J."/>
            <person name="Karaoz U."/>
            <person name="Brodie E.L."/>
            <person name="Williams K.H."/>
            <person name="Hubbard S.S."/>
            <person name="Banfield J.F."/>
        </authorList>
    </citation>
    <scope>NUCLEOTIDE SEQUENCE [LARGE SCALE GENOMIC DNA]</scope>
</reference>